<feature type="region of interest" description="Disordered" evidence="1">
    <location>
        <begin position="249"/>
        <end position="298"/>
    </location>
</feature>
<dbReference type="GO" id="GO:0035091">
    <property type="term" value="F:phosphatidylinositol binding"/>
    <property type="evidence" value="ECO:0007669"/>
    <property type="project" value="InterPro"/>
</dbReference>
<feature type="compositionally biased region" description="Low complexity" evidence="1">
    <location>
        <begin position="374"/>
        <end position="383"/>
    </location>
</feature>
<dbReference type="PROSITE" id="PS50195">
    <property type="entry name" value="PX"/>
    <property type="match status" value="1"/>
</dbReference>
<feature type="region of interest" description="Disordered" evidence="1">
    <location>
        <begin position="1"/>
        <end position="33"/>
    </location>
</feature>
<evidence type="ECO:0000313" key="3">
    <source>
        <dbReference type="EMBL" id="EQC36221.1"/>
    </source>
</evidence>
<feature type="region of interest" description="Disordered" evidence="1">
    <location>
        <begin position="332"/>
        <end position="391"/>
    </location>
</feature>
<protein>
    <recommendedName>
        <fullName evidence="2">PX domain-containing protein</fullName>
    </recommendedName>
</protein>
<reference evidence="3 4" key="1">
    <citation type="submission" date="2012-04" db="EMBL/GenBank/DDBJ databases">
        <title>The Genome Sequence of Saprolegnia declina VS20.</title>
        <authorList>
            <consortium name="The Broad Institute Genome Sequencing Platform"/>
            <person name="Russ C."/>
            <person name="Nusbaum C."/>
            <person name="Tyler B."/>
            <person name="van West P."/>
            <person name="Dieguez-Uribeondo J."/>
            <person name="de Bruijn I."/>
            <person name="Tripathy S."/>
            <person name="Jiang R."/>
            <person name="Young S.K."/>
            <person name="Zeng Q."/>
            <person name="Gargeya S."/>
            <person name="Fitzgerald M."/>
            <person name="Haas B."/>
            <person name="Abouelleil A."/>
            <person name="Alvarado L."/>
            <person name="Arachchi H.M."/>
            <person name="Berlin A."/>
            <person name="Chapman S.B."/>
            <person name="Goldberg J."/>
            <person name="Griggs A."/>
            <person name="Gujja S."/>
            <person name="Hansen M."/>
            <person name="Howarth C."/>
            <person name="Imamovic A."/>
            <person name="Larimer J."/>
            <person name="McCowen C."/>
            <person name="Montmayeur A."/>
            <person name="Murphy C."/>
            <person name="Neiman D."/>
            <person name="Pearson M."/>
            <person name="Priest M."/>
            <person name="Roberts A."/>
            <person name="Saif S."/>
            <person name="Shea T."/>
            <person name="Sisk P."/>
            <person name="Sykes S."/>
            <person name="Wortman J."/>
            <person name="Nusbaum C."/>
            <person name="Birren B."/>
        </authorList>
    </citation>
    <scope>NUCLEOTIDE SEQUENCE [LARGE SCALE GENOMIC DNA]</scope>
    <source>
        <strain evidence="3 4">VS20</strain>
    </source>
</reference>
<dbReference type="InParanoid" id="T0QNC8"/>
<dbReference type="CDD" id="cd06093">
    <property type="entry name" value="PX_domain"/>
    <property type="match status" value="1"/>
</dbReference>
<feature type="compositionally biased region" description="Polar residues" evidence="1">
    <location>
        <begin position="338"/>
        <end position="349"/>
    </location>
</feature>
<feature type="domain" description="PX" evidence="2">
    <location>
        <begin position="36"/>
        <end position="173"/>
    </location>
</feature>
<gene>
    <name evidence="3" type="ORF">SDRG_06328</name>
</gene>
<feature type="compositionally biased region" description="Low complexity" evidence="1">
    <location>
        <begin position="1"/>
        <end position="11"/>
    </location>
</feature>
<dbReference type="eggNOG" id="ENOG502RYGX">
    <property type="taxonomic scope" value="Eukaryota"/>
</dbReference>
<feature type="compositionally biased region" description="Low complexity" evidence="1">
    <location>
        <begin position="284"/>
        <end position="295"/>
    </location>
</feature>
<dbReference type="EMBL" id="JH767148">
    <property type="protein sequence ID" value="EQC36221.1"/>
    <property type="molecule type" value="Genomic_DNA"/>
</dbReference>
<feature type="compositionally biased region" description="Acidic residues" evidence="1">
    <location>
        <begin position="352"/>
        <end position="362"/>
    </location>
</feature>
<dbReference type="Proteomes" id="UP000030762">
    <property type="component" value="Unassembled WGS sequence"/>
</dbReference>
<keyword evidence="4" id="KW-1185">Reference proteome</keyword>
<dbReference type="RefSeq" id="XP_008610327.1">
    <property type="nucleotide sequence ID" value="XM_008612105.1"/>
</dbReference>
<sequence length="391" mass="43346">MTTTSMSMSSSQRLMKTNSRSSMTGSPRFSSQTSMGLDDMNIKTWILNASPIDNVTYYRILVRRGATSVIKESKRRYTDFLEFKESLLDLFDTLPTCPRCENIAKVVADFEFPKKHYFSSKSKVVINYRMQAFRNFVSLVVGKVFNPSPKCPTCGGQVVTLVLRFLLQNATVLPENQVPRDSVFVRENTMTTPTSTRSDVASMNPRGFNSMRRSVSGPPPVMSTVPQPAAIRSEPGFKATSIGRFSVPNEELEERFSSRESSMARPQAPPAPQPQPEFRYDLASSSNSTLNRLSSEPVLRRPAGNDVYFDSFLADKDDPMPMKQFLPEDVAPHASEGPAQQHSASRTSVSSSDDDEDDEEIDLTGLHSSVDPVKPAAKPAPAAWSGWDTTL</sequence>
<evidence type="ECO:0000256" key="1">
    <source>
        <dbReference type="SAM" id="MobiDB-lite"/>
    </source>
</evidence>
<feature type="compositionally biased region" description="Polar residues" evidence="1">
    <location>
        <begin position="192"/>
        <end position="201"/>
    </location>
</feature>
<organism evidence="3 4">
    <name type="scientific">Saprolegnia diclina (strain VS20)</name>
    <dbReference type="NCBI Taxonomy" id="1156394"/>
    <lineage>
        <taxon>Eukaryota</taxon>
        <taxon>Sar</taxon>
        <taxon>Stramenopiles</taxon>
        <taxon>Oomycota</taxon>
        <taxon>Saprolegniomycetes</taxon>
        <taxon>Saprolegniales</taxon>
        <taxon>Saprolegniaceae</taxon>
        <taxon>Saprolegnia</taxon>
    </lineage>
</organism>
<dbReference type="OMA" id="FVRENTM"/>
<dbReference type="VEuPathDB" id="FungiDB:SDRG_06328"/>
<feature type="region of interest" description="Disordered" evidence="1">
    <location>
        <begin position="192"/>
        <end position="222"/>
    </location>
</feature>
<dbReference type="Pfam" id="PF00787">
    <property type="entry name" value="PX"/>
    <property type="match status" value="1"/>
</dbReference>
<dbReference type="GeneID" id="19947055"/>
<dbReference type="SUPFAM" id="SSF64268">
    <property type="entry name" value="PX domain"/>
    <property type="match status" value="1"/>
</dbReference>
<feature type="compositionally biased region" description="Polar residues" evidence="1">
    <location>
        <begin position="12"/>
        <end position="33"/>
    </location>
</feature>
<dbReference type="InterPro" id="IPR036871">
    <property type="entry name" value="PX_dom_sf"/>
</dbReference>
<dbReference type="OrthoDB" id="72904at2759"/>
<dbReference type="AlphaFoldDB" id="T0QNC8"/>
<accession>T0QNC8</accession>
<dbReference type="InterPro" id="IPR001683">
    <property type="entry name" value="PX_dom"/>
</dbReference>
<dbReference type="Gene3D" id="3.30.1520.10">
    <property type="entry name" value="Phox-like domain"/>
    <property type="match status" value="1"/>
</dbReference>
<proteinExistence type="predicted"/>
<evidence type="ECO:0000259" key="2">
    <source>
        <dbReference type="PROSITE" id="PS50195"/>
    </source>
</evidence>
<evidence type="ECO:0000313" key="4">
    <source>
        <dbReference type="Proteomes" id="UP000030762"/>
    </source>
</evidence>
<name>T0QNC8_SAPDV</name>